<dbReference type="SUPFAM" id="SSF51905">
    <property type="entry name" value="FAD/NAD(P)-binding domain"/>
    <property type="match status" value="2"/>
</dbReference>
<evidence type="ECO:0000256" key="6">
    <source>
        <dbReference type="SAM" id="MobiDB-lite"/>
    </source>
</evidence>
<feature type="transmembrane region" description="Helical" evidence="7">
    <location>
        <begin position="680"/>
        <end position="706"/>
    </location>
</feature>
<name>A0ABR4FUS0_9EURO</name>
<feature type="transmembrane region" description="Helical" evidence="7">
    <location>
        <begin position="574"/>
        <end position="592"/>
    </location>
</feature>
<dbReference type="Pfam" id="PF00884">
    <property type="entry name" value="Sulfatase"/>
    <property type="match status" value="1"/>
</dbReference>
<dbReference type="Pfam" id="PF00743">
    <property type="entry name" value="FMO-like"/>
    <property type="match status" value="1"/>
</dbReference>
<evidence type="ECO:0000256" key="4">
    <source>
        <dbReference type="ARBA" id="ARBA00022827"/>
    </source>
</evidence>
<dbReference type="PANTHER" id="PTHR42877">
    <property type="entry name" value="L-ORNITHINE N(5)-MONOOXYGENASE-RELATED"/>
    <property type="match status" value="1"/>
</dbReference>
<comment type="caution">
    <text evidence="9">The sequence shown here is derived from an EMBL/GenBank/DDBJ whole genome shotgun (WGS) entry which is preliminary data.</text>
</comment>
<dbReference type="EMBL" id="JBFTWV010000111">
    <property type="protein sequence ID" value="KAL2786732.1"/>
    <property type="molecule type" value="Genomic_DNA"/>
</dbReference>
<sequence length="1479" mass="168857">MAKFNHPVGNLDYTQSTVVIIGAGISGMCMAIDLLRRNHRNFVILEKGSSIGGTWSDNKYPGCCCDVWSSLYSYSFEQHANWTREYPGQEEILTYLTGVASKYNLYPHIRFNTYVKEARWDDATRQWKVQVSVSGAKASEFQNAYELSANILISGVGQLNLPRWPDLPGIDDFKGKSMHSSRWDWTYDWTGKRIALIGNGATAVQILPELVKTASHVSVYQRTPQWLIPRMDMEIHPAQKALLNVPFIRRCKRALMMYLREQSHEAIVKPASSMSQEIRDMSKDLLHKGLPDKPELWDILTPTYPPGCRRIIASDDYYPALNMKHVHLETKDIQRITESGIETVDGENAEFDLIVYATGFRTVEFLHPIKLYGAGGRELADIWSGGATAYYGVTVEEMPNFGLLYGPNTNLGHNSIILMIEAQSRYLAALLDPIIRAKEKGGSLAIQPRTEIVREFNQELQARLATSSFADPSCKSWYKTAEGRITNNWPGNVVEYQRDLSRVRWTDYLIKGDTGGEYIGQKKETRIGYVEEVWPVSKGALMLGLFRSCASIWNRLRSSPIDFFDAFWNWTRRFFFTLGFLALFSAKTLHLYAHLHSLPAHKFFLWGFTFYTQDVAFTFFIRVLTQKFPWRWLDAVGAVLVIPFSLIMSGMASANISFYFTAGAEINWRQAKSFHRDAAAIRTLLTGLTGFLIVQAILAAIAWIFAPFFHRVVGGILHVLAEPFKLVFRPICSRVSTYVQKIRQRYQPLPDPEIYERMAVNDYEDYKSDDEEDFLLNTAERQPPPPQKRLPVGRRVAVWLPLVLLAAFRIARPPYPSYIFLSGALPLTPFAGMHRPTLGEQAGFIPDYVWLEGQTALAKPPAWDWLPDETLPGFEDWKGNRQHYSPSRDPLHLSNLQEPVLESLRETLESGDVNIKHVILLKLESTRGDVFPLRNGSFMWNKIVDSFDGDEMPEEAIKTVANLTRTAEFLTGFDSGFDQYREGERKSYGGISASNAFTTGTYTIKSLAGTVCGITPLVADFNREYKYHIYQPCMPHIVNALSHQTDITEEEDYRTWPWHSVWMQSVTDTYDHQNKLTPKMGFEDIYTKERIEKPDAKHYPLKNKEVNYYGYPDTELADYLRDAIDEAEENHSRLFLTHLTGTTHHPWGMPNDEYENILGPSFKGKNNDLNKYLNTIGFGDRWIRQIMDILEEKGVANETLLVMAGDHGLSLPNDGGITPYNNPHIGSFHVPIVLAHPHLPAVEVKDPVISMQIVPTILDLLIESSSLGPNTTKAARDIRGIYEGQSLIRPLYQEANGMEDWQFSVMNTGGSWLAVRSAAKPAWRIVIPLIDDVEWRFSDIEKDPQEKDTITSFSFYDLTDALWHRYGEKKGRHGHHDDKDEEDEEEKHDRRTAHPLFHHPPPPPGPISRHPPGPPPPPGHPGHRPPPPPPHPPITISPGRPRPEDRPWEPEVVRWARDAAHMAEWWIADNWRRYEYKKR</sequence>
<accession>A0ABR4FUS0</accession>
<feature type="compositionally biased region" description="Pro residues" evidence="6">
    <location>
        <begin position="1398"/>
        <end position="1435"/>
    </location>
</feature>
<evidence type="ECO:0000259" key="8">
    <source>
        <dbReference type="Pfam" id="PF00884"/>
    </source>
</evidence>
<feature type="transmembrane region" description="Helical" evidence="7">
    <location>
        <begin position="13"/>
        <end position="35"/>
    </location>
</feature>
<dbReference type="InterPro" id="IPR000917">
    <property type="entry name" value="Sulfatase_N"/>
</dbReference>
<protein>
    <recommendedName>
        <fullName evidence="8">Sulfatase N-terminal domain-containing protein</fullName>
    </recommendedName>
</protein>
<evidence type="ECO:0000256" key="5">
    <source>
        <dbReference type="ARBA" id="ARBA00023002"/>
    </source>
</evidence>
<keyword evidence="7" id="KW-0812">Transmembrane</keyword>
<comment type="cofactor">
    <cofactor evidence="1">
        <name>FAD</name>
        <dbReference type="ChEBI" id="CHEBI:57692"/>
    </cofactor>
</comment>
<evidence type="ECO:0000256" key="1">
    <source>
        <dbReference type="ARBA" id="ARBA00001974"/>
    </source>
</evidence>
<gene>
    <name evidence="9" type="ORF">BJX66DRAFT_328376</name>
</gene>
<dbReference type="InterPro" id="IPR036188">
    <property type="entry name" value="FAD/NAD-bd_sf"/>
</dbReference>
<dbReference type="Proteomes" id="UP001610563">
    <property type="component" value="Unassembled WGS sequence"/>
</dbReference>
<keyword evidence="7" id="KW-0472">Membrane</keyword>
<dbReference type="InterPro" id="IPR051209">
    <property type="entry name" value="FAD-bind_Monooxygenase_sf"/>
</dbReference>
<dbReference type="InterPro" id="IPR020946">
    <property type="entry name" value="Flavin_mOase-like"/>
</dbReference>
<keyword evidence="5" id="KW-0560">Oxidoreductase</keyword>
<reference evidence="9 10" key="1">
    <citation type="submission" date="2024-07" db="EMBL/GenBank/DDBJ databases">
        <title>Section-level genome sequencing and comparative genomics of Aspergillus sections Usti and Cavernicolus.</title>
        <authorList>
            <consortium name="Lawrence Berkeley National Laboratory"/>
            <person name="Nybo J.L."/>
            <person name="Vesth T.C."/>
            <person name="Theobald S."/>
            <person name="Frisvad J.C."/>
            <person name="Larsen T.O."/>
            <person name="Kjaerboelling I."/>
            <person name="Rothschild-Mancinelli K."/>
            <person name="Lyhne E.K."/>
            <person name="Kogle M.E."/>
            <person name="Barry K."/>
            <person name="Clum A."/>
            <person name="Na H."/>
            <person name="Ledsgaard L."/>
            <person name="Lin J."/>
            <person name="Lipzen A."/>
            <person name="Kuo A."/>
            <person name="Riley R."/>
            <person name="Mondo S."/>
            <person name="Labutti K."/>
            <person name="Haridas S."/>
            <person name="Pangalinan J."/>
            <person name="Salamov A.A."/>
            <person name="Simmons B.A."/>
            <person name="Magnuson J.K."/>
            <person name="Chen J."/>
            <person name="Drula E."/>
            <person name="Henrissat B."/>
            <person name="Wiebenga A."/>
            <person name="Lubbers R.J."/>
            <person name="Gomes A.C."/>
            <person name="Makela M.R."/>
            <person name="Stajich J."/>
            <person name="Grigoriev I.V."/>
            <person name="Mortensen U.H."/>
            <person name="De Vries R.P."/>
            <person name="Baker S.E."/>
            <person name="Andersen M.R."/>
        </authorList>
    </citation>
    <scope>NUCLEOTIDE SEQUENCE [LARGE SCALE GENOMIC DNA]</scope>
    <source>
        <strain evidence="9 10">CBS 209.92</strain>
    </source>
</reference>
<dbReference type="SUPFAM" id="SSF53649">
    <property type="entry name" value="Alkaline phosphatase-like"/>
    <property type="match status" value="1"/>
</dbReference>
<evidence type="ECO:0000313" key="10">
    <source>
        <dbReference type="Proteomes" id="UP001610563"/>
    </source>
</evidence>
<evidence type="ECO:0000256" key="7">
    <source>
        <dbReference type="SAM" id="Phobius"/>
    </source>
</evidence>
<feature type="transmembrane region" description="Helical" evidence="7">
    <location>
        <begin position="604"/>
        <end position="624"/>
    </location>
</feature>
<evidence type="ECO:0000313" key="9">
    <source>
        <dbReference type="EMBL" id="KAL2786732.1"/>
    </source>
</evidence>
<feature type="domain" description="Sulfatase N-terminal" evidence="8">
    <location>
        <begin position="984"/>
        <end position="1261"/>
    </location>
</feature>
<keyword evidence="10" id="KW-1185">Reference proteome</keyword>
<dbReference type="PANTHER" id="PTHR42877:SF4">
    <property type="entry name" value="FAD_NAD(P)-BINDING DOMAIN-CONTAINING PROTEIN-RELATED"/>
    <property type="match status" value="1"/>
</dbReference>
<feature type="transmembrane region" description="Helical" evidence="7">
    <location>
        <begin position="636"/>
        <end position="660"/>
    </location>
</feature>
<evidence type="ECO:0000256" key="3">
    <source>
        <dbReference type="ARBA" id="ARBA00022630"/>
    </source>
</evidence>
<evidence type="ECO:0000256" key="2">
    <source>
        <dbReference type="ARBA" id="ARBA00010139"/>
    </source>
</evidence>
<comment type="similarity">
    <text evidence="2">Belongs to the FAD-binding monooxygenase family.</text>
</comment>
<organism evidence="9 10">
    <name type="scientific">Aspergillus keveii</name>
    <dbReference type="NCBI Taxonomy" id="714993"/>
    <lineage>
        <taxon>Eukaryota</taxon>
        <taxon>Fungi</taxon>
        <taxon>Dikarya</taxon>
        <taxon>Ascomycota</taxon>
        <taxon>Pezizomycotina</taxon>
        <taxon>Eurotiomycetes</taxon>
        <taxon>Eurotiomycetidae</taxon>
        <taxon>Eurotiales</taxon>
        <taxon>Aspergillaceae</taxon>
        <taxon>Aspergillus</taxon>
        <taxon>Aspergillus subgen. Nidulantes</taxon>
    </lineage>
</organism>
<feature type="region of interest" description="Disordered" evidence="6">
    <location>
        <begin position="1369"/>
        <end position="1447"/>
    </location>
</feature>
<keyword evidence="3" id="KW-0285">Flavoprotein</keyword>
<dbReference type="Gene3D" id="3.50.50.60">
    <property type="entry name" value="FAD/NAD(P)-binding domain"/>
    <property type="match status" value="2"/>
</dbReference>
<dbReference type="InterPro" id="IPR017850">
    <property type="entry name" value="Alkaline_phosphatase_core_sf"/>
</dbReference>
<proteinExistence type="inferred from homology"/>
<keyword evidence="4" id="KW-0274">FAD</keyword>
<dbReference type="Gene3D" id="3.40.720.10">
    <property type="entry name" value="Alkaline Phosphatase, subunit A"/>
    <property type="match status" value="1"/>
</dbReference>
<keyword evidence="7" id="KW-1133">Transmembrane helix</keyword>